<dbReference type="STRING" id="197479.BFW38_00080"/>
<protein>
    <recommendedName>
        <fullName evidence="6">Thiol:disulfide oxidoreductase</fullName>
    </recommendedName>
</protein>
<dbReference type="InterPro" id="IPR036249">
    <property type="entry name" value="Thioredoxin-like_sf"/>
</dbReference>
<dbReference type="Pfam" id="PF02798">
    <property type="entry name" value="GST_N"/>
    <property type="match status" value="1"/>
</dbReference>
<dbReference type="InterPro" id="IPR004045">
    <property type="entry name" value="Glutathione_S-Trfase_N"/>
</dbReference>
<evidence type="ECO:0000313" key="5">
    <source>
        <dbReference type="Proteomes" id="UP000094291"/>
    </source>
</evidence>
<dbReference type="PANTHER" id="PTHR44051:SF19">
    <property type="entry name" value="DISULFIDE-BOND OXIDOREDUCTASE YFCG"/>
    <property type="match status" value="1"/>
</dbReference>
<accession>A0A1E2V5A9</accession>
<comment type="similarity">
    <text evidence="1">Belongs to the GST superfamily.</text>
</comment>
<evidence type="ECO:0008006" key="6">
    <source>
        <dbReference type="Google" id="ProtNLM"/>
    </source>
</evidence>
<evidence type="ECO:0000313" key="4">
    <source>
        <dbReference type="EMBL" id="ODC02179.1"/>
    </source>
</evidence>
<dbReference type="SUPFAM" id="SSF47616">
    <property type="entry name" value="GST C-terminal domain-like"/>
    <property type="match status" value="1"/>
</dbReference>
<dbReference type="CDD" id="cd03048">
    <property type="entry name" value="GST_N_Ure2p_like"/>
    <property type="match status" value="1"/>
</dbReference>
<gene>
    <name evidence="4" type="ORF">BFW38_00080</name>
</gene>
<dbReference type="PROSITE" id="PS50404">
    <property type="entry name" value="GST_NTER"/>
    <property type="match status" value="1"/>
</dbReference>
<dbReference type="InterPro" id="IPR004046">
    <property type="entry name" value="GST_C"/>
</dbReference>
<dbReference type="Pfam" id="PF00043">
    <property type="entry name" value="GST_C"/>
    <property type="match status" value="1"/>
</dbReference>
<dbReference type="Proteomes" id="UP000094291">
    <property type="component" value="Unassembled WGS sequence"/>
</dbReference>
<dbReference type="RefSeq" id="WP_068996563.1">
    <property type="nucleotide sequence ID" value="NZ_MDTQ01000001.1"/>
</dbReference>
<reference evidence="4 5" key="1">
    <citation type="submission" date="2016-08" db="EMBL/GenBank/DDBJ databases">
        <authorList>
            <person name="Seilhamer J.J."/>
        </authorList>
    </citation>
    <scope>NUCLEOTIDE SEQUENCE [LARGE SCALE GENOMIC DNA]</scope>
    <source>
        <strain evidence="4 5">PH27A</strain>
    </source>
</reference>
<comment type="caution">
    <text evidence="4">The sequence shown here is derived from an EMBL/GenBank/DDBJ whole genome shotgun (WGS) entry which is preliminary data.</text>
</comment>
<dbReference type="Gene3D" id="1.20.1050.10">
    <property type="match status" value="1"/>
</dbReference>
<feature type="domain" description="GST C-terminal" evidence="3">
    <location>
        <begin position="90"/>
        <end position="213"/>
    </location>
</feature>
<name>A0A1E2V5A9_9GAMM</name>
<dbReference type="OrthoDB" id="9803562at2"/>
<dbReference type="InterPro" id="IPR040079">
    <property type="entry name" value="Glutathione_S-Trfase"/>
</dbReference>
<dbReference type="Gene3D" id="3.40.30.10">
    <property type="entry name" value="Glutaredoxin"/>
    <property type="match status" value="1"/>
</dbReference>
<organism evidence="4 5">
    <name type="scientific">Terasakiispira papahanaumokuakeensis</name>
    <dbReference type="NCBI Taxonomy" id="197479"/>
    <lineage>
        <taxon>Bacteria</taxon>
        <taxon>Pseudomonadati</taxon>
        <taxon>Pseudomonadota</taxon>
        <taxon>Gammaproteobacteria</taxon>
        <taxon>Oceanospirillales</taxon>
        <taxon>Terasakiispira</taxon>
    </lineage>
</organism>
<evidence type="ECO:0000259" key="3">
    <source>
        <dbReference type="PROSITE" id="PS50405"/>
    </source>
</evidence>
<dbReference type="InterPro" id="IPR010987">
    <property type="entry name" value="Glutathione-S-Trfase_C-like"/>
</dbReference>
<evidence type="ECO:0000259" key="2">
    <source>
        <dbReference type="PROSITE" id="PS50404"/>
    </source>
</evidence>
<dbReference type="SFLD" id="SFLDS00019">
    <property type="entry name" value="Glutathione_Transferase_(cytos"/>
    <property type="match status" value="1"/>
</dbReference>
<dbReference type="SFLD" id="SFLDG00358">
    <property type="entry name" value="Main_(cytGST)"/>
    <property type="match status" value="1"/>
</dbReference>
<dbReference type="PROSITE" id="PS50405">
    <property type="entry name" value="GST_CTER"/>
    <property type="match status" value="1"/>
</dbReference>
<feature type="domain" description="GST N-terminal" evidence="2">
    <location>
        <begin position="1"/>
        <end position="87"/>
    </location>
</feature>
<dbReference type="AlphaFoldDB" id="A0A1E2V5A9"/>
<proteinExistence type="inferred from homology"/>
<dbReference type="SUPFAM" id="SSF52833">
    <property type="entry name" value="Thioredoxin-like"/>
    <property type="match status" value="1"/>
</dbReference>
<keyword evidence="5" id="KW-1185">Reference proteome</keyword>
<dbReference type="EMBL" id="MDTQ01000001">
    <property type="protein sequence ID" value="ODC02179.1"/>
    <property type="molecule type" value="Genomic_DNA"/>
</dbReference>
<dbReference type="InterPro" id="IPR036282">
    <property type="entry name" value="Glutathione-S-Trfase_C_sf"/>
</dbReference>
<sequence>MIDFYFWPTPNTFKVAIFLEESELDYTFQIVDLRQQAQFGSQFLKISPNNKIPAIVDHAPEDQGLPLKLFESAAILEYLADKTGRFTATTARQKAEIRQWLHWQMSGIGAAGGRLYQLSSQTNREQMMPAIEVLIEELTRLYRVIDKRLADRPYVAGEDYTIADIALYPWIKCHEHLQQELEDYPHLKRWFGTLSARPAIRRTYAQAHQLTQLATKKTGSIPVTTKKVKNH</sequence>
<evidence type="ECO:0000256" key="1">
    <source>
        <dbReference type="RuleBase" id="RU003494"/>
    </source>
</evidence>
<dbReference type="SFLD" id="SFLDG01151">
    <property type="entry name" value="Main.2:_Nu-like"/>
    <property type="match status" value="1"/>
</dbReference>
<dbReference type="PANTHER" id="PTHR44051">
    <property type="entry name" value="GLUTATHIONE S-TRANSFERASE-RELATED"/>
    <property type="match status" value="1"/>
</dbReference>